<accession>A0ABM0MFK7</accession>
<evidence type="ECO:0000313" key="4">
    <source>
        <dbReference type="RefSeq" id="XP_006818798.1"/>
    </source>
</evidence>
<dbReference type="Gene3D" id="3.40.50.300">
    <property type="entry name" value="P-loop containing nucleotide triphosphate hydrolases"/>
    <property type="match status" value="1"/>
</dbReference>
<dbReference type="InterPro" id="IPR027417">
    <property type="entry name" value="P-loop_NTPase"/>
</dbReference>
<dbReference type="PANTHER" id="PTHR45964:SF9">
    <property type="entry name" value="SULFOTRANSFERASE"/>
    <property type="match status" value="1"/>
</dbReference>
<dbReference type="RefSeq" id="XP_006818798.1">
    <property type="nucleotide sequence ID" value="XM_006818735.1"/>
</dbReference>
<dbReference type="GeneID" id="102807972"/>
<evidence type="ECO:0000256" key="1">
    <source>
        <dbReference type="ARBA" id="ARBA00010236"/>
    </source>
</evidence>
<reference evidence="4" key="1">
    <citation type="submission" date="2025-08" db="UniProtKB">
        <authorList>
            <consortium name="RefSeq"/>
        </authorList>
    </citation>
    <scope>IDENTIFICATION</scope>
    <source>
        <tissue evidence="4">Testes</tissue>
    </source>
</reference>
<gene>
    <name evidence="4" type="primary">LOC102807972</name>
</gene>
<organism evidence="3 4">
    <name type="scientific">Saccoglossus kowalevskii</name>
    <name type="common">Acorn worm</name>
    <dbReference type="NCBI Taxonomy" id="10224"/>
    <lineage>
        <taxon>Eukaryota</taxon>
        <taxon>Metazoa</taxon>
        <taxon>Hemichordata</taxon>
        <taxon>Enteropneusta</taxon>
        <taxon>Harrimaniidae</taxon>
        <taxon>Saccoglossus</taxon>
    </lineage>
</organism>
<dbReference type="PANTHER" id="PTHR45964">
    <property type="entry name" value="WSCD FAMILY MEMBER CG9164"/>
    <property type="match status" value="1"/>
</dbReference>
<feature type="domain" description="Sulfotransferase" evidence="2">
    <location>
        <begin position="53"/>
        <end position="214"/>
    </location>
</feature>
<protein>
    <submittedName>
        <fullName evidence="4">WSC domain-containing protein 1-like</fullName>
    </submittedName>
</protein>
<dbReference type="Pfam" id="PF00685">
    <property type="entry name" value="Sulfotransfer_1"/>
    <property type="match status" value="1"/>
</dbReference>
<comment type="similarity">
    <text evidence="1">Belongs to the WSCD family.</text>
</comment>
<dbReference type="InterPro" id="IPR051589">
    <property type="entry name" value="Sialate-O-sulfotransferase"/>
</dbReference>
<proteinExistence type="inferred from homology"/>
<dbReference type="Proteomes" id="UP000694865">
    <property type="component" value="Unplaced"/>
</dbReference>
<sequence>MLYLIRQFHVSGLKKIETHSISNDVGETEKRLSINCTINYGNWSKLSRPLVGLLSFPRSGNTWTRHLLELATGIYTGSLTNAGGLYRKGLKAEFDDPQLGRALVYKSHHYTELFKSGILLIRNPYDSLISWHIFRLSGFMGNPTLEVFRNSTVWINFVKHHYVKWLKLIATSLESGMPIIIVRYEDLVHNPLRQLDRMLQFMNMTLTAERVECINTDLEGVFHRRHPDKFYFDPFSQELHDIIDEDIRIVNNMLKKRKEDPVPMPKYDDEL</sequence>
<name>A0ABM0MFK7_SACKO</name>
<dbReference type="SUPFAM" id="SSF52540">
    <property type="entry name" value="P-loop containing nucleoside triphosphate hydrolases"/>
    <property type="match status" value="1"/>
</dbReference>
<keyword evidence="3" id="KW-1185">Reference proteome</keyword>
<evidence type="ECO:0000259" key="2">
    <source>
        <dbReference type="Pfam" id="PF00685"/>
    </source>
</evidence>
<dbReference type="InterPro" id="IPR000863">
    <property type="entry name" value="Sulfotransferase_dom"/>
</dbReference>
<evidence type="ECO:0000313" key="3">
    <source>
        <dbReference type="Proteomes" id="UP000694865"/>
    </source>
</evidence>